<keyword evidence="3 6" id="KW-1133">Transmembrane helix</keyword>
<dbReference type="SUPFAM" id="SSF54631">
    <property type="entry name" value="CBS-domain pair"/>
    <property type="match status" value="1"/>
</dbReference>
<evidence type="ECO:0000313" key="8">
    <source>
        <dbReference type="EMBL" id="PWI65189.1"/>
    </source>
</evidence>
<evidence type="ECO:0000256" key="3">
    <source>
        <dbReference type="ARBA" id="ARBA00022989"/>
    </source>
</evidence>
<dbReference type="EMBL" id="LCWV01000037">
    <property type="protein sequence ID" value="PWI65189.1"/>
    <property type="molecule type" value="Genomic_DNA"/>
</dbReference>
<gene>
    <name evidence="8" type="ORF">PCL_07366</name>
</gene>
<feature type="region of interest" description="Disordered" evidence="5">
    <location>
        <begin position="581"/>
        <end position="600"/>
    </location>
</feature>
<dbReference type="InterPro" id="IPR011701">
    <property type="entry name" value="MFS"/>
</dbReference>
<feature type="transmembrane region" description="Helical" evidence="6">
    <location>
        <begin position="285"/>
        <end position="305"/>
    </location>
</feature>
<dbReference type="PANTHER" id="PTHR23502">
    <property type="entry name" value="MAJOR FACILITATOR SUPERFAMILY"/>
    <property type="match status" value="1"/>
</dbReference>
<feature type="transmembrane region" description="Helical" evidence="6">
    <location>
        <begin position="194"/>
        <end position="211"/>
    </location>
</feature>
<feature type="transmembrane region" description="Helical" evidence="6">
    <location>
        <begin position="542"/>
        <end position="562"/>
    </location>
</feature>
<evidence type="ECO:0000256" key="6">
    <source>
        <dbReference type="SAM" id="Phobius"/>
    </source>
</evidence>
<keyword evidence="4 6" id="KW-0472">Membrane</keyword>
<protein>
    <recommendedName>
        <fullName evidence="7">Major facilitator superfamily (MFS) profile domain-containing protein</fullName>
    </recommendedName>
</protein>
<dbReference type="Gene3D" id="1.20.1250.20">
    <property type="entry name" value="MFS general substrate transporter like domains"/>
    <property type="match status" value="1"/>
</dbReference>
<evidence type="ECO:0000313" key="9">
    <source>
        <dbReference type="Proteomes" id="UP000245956"/>
    </source>
</evidence>
<dbReference type="PROSITE" id="PS50850">
    <property type="entry name" value="MFS"/>
    <property type="match status" value="1"/>
</dbReference>
<dbReference type="SUPFAM" id="SSF103473">
    <property type="entry name" value="MFS general substrate transporter"/>
    <property type="match status" value="1"/>
</dbReference>
<name>A0A2U3DSG9_PURLI</name>
<feature type="domain" description="Major facilitator superfamily (MFS) profile" evidence="7">
    <location>
        <begin position="122"/>
        <end position="567"/>
    </location>
</feature>
<feature type="region of interest" description="Disordered" evidence="5">
    <location>
        <begin position="1"/>
        <end position="29"/>
    </location>
</feature>
<dbReference type="InterPro" id="IPR046342">
    <property type="entry name" value="CBS_dom_sf"/>
</dbReference>
<sequence>MAVLPSSAARAGGRVVSGSTPAPVRYSVDSQRPLMGRTWAHARSMSTVDEPAAGSAGPGSQLPLLPVDSDSAGMALETTPLRSEEGERDNGLDQSEAYAASFDPDGGSDDPMQWPEAYKWAMVVLLALMSFTVTFTCISVVPVASRIVKDLDGDSDETPSQSAGVLLVTIWELGEAAGPLLIAPLSEALGRAPLLHGTNALFILATLLAALSRSTGALVAARALTGAAVSSNVLYPPIVGDVFPPEQRGRALSVFMFATLLGGTLGPAFGGAAAEGMPMLGGWRAVLWASLALATLCEGLALVFFRETYAVAILRRRAAARRLGGRAKALLPGPSSVGETSLGTKEEGSAAGFHVSSITRPFAVLFGSGVLASLAVFGSVIFSYFYVVSVTLPTILDEIYGLSPAAIGSSFLANGIGSLIGIAICNLSLDRIYVKLKTKNDGVGLPEYRLPLAIVGAFILPPGVALYGSCAEYRLPLWLLYASVVWVRMALILVFLPLMAYVVDAYGIYSASAMTGVIVVWCLAGAFLPVVTVLVIQDLGYGWGFATLSALCLVLGFLPVVIMRNPNSLFLPSALGRPPKRLTSPPLLTTTTTANPPAARSEPLPLLLLFSPARHPQSTSMASATLKSSTPPPAAAPNKAFVSQWSSRYRGATVEDLDPPAALSLNPSDAISLALLSAFERDYTHLTVVDSQTRALLGYISIPHLQALLDAGRVKPDDPLRAAMTRFQRRGRAYRVITMDTPLEDLEDFFRGGVSGGEWKQEFAVITDENRRFVLGVATVQDLDEFVKRRPA</sequence>
<evidence type="ECO:0000256" key="2">
    <source>
        <dbReference type="ARBA" id="ARBA00022692"/>
    </source>
</evidence>
<dbReference type="Gene3D" id="3.10.580.10">
    <property type="entry name" value="CBS-domain"/>
    <property type="match status" value="1"/>
</dbReference>
<feature type="transmembrane region" description="Helical" evidence="6">
    <location>
        <begin position="251"/>
        <end position="273"/>
    </location>
</feature>
<accession>A0A2U3DSG9</accession>
<keyword evidence="2 6" id="KW-0812">Transmembrane</keyword>
<feature type="transmembrane region" description="Helical" evidence="6">
    <location>
        <begin position="515"/>
        <end position="536"/>
    </location>
</feature>
<feature type="transmembrane region" description="Helical" evidence="6">
    <location>
        <begin position="407"/>
        <end position="429"/>
    </location>
</feature>
<feature type="transmembrane region" description="Helical" evidence="6">
    <location>
        <begin position="120"/>
        <end position="143"/>
    </location>
</feature>
<evidence type="ECO:0000256" key="1">
    <source>
        <dbReference type="ARBA" id="ARBA00004141"/>
    </source>
</evidence>
<proteinExistence type="predicted"/>
<reference evidence="8 9" key="1">
    <citation type="journal article" date="2016" name="Front. Microbiol.">
        <title>Genome and transcriptome sequences reveal the specific parasitism of the nematophagous Purpureocillium lilacinum 36-1.</title>
        <authorList>
            <person name="Xie J."/>
            <person name="Li S."/>
            <person name="Mo C."/>
            <person name="Xiao X."/>
            <person name="Peng D."/>
            <person name="Wang G."/>
            <person name="Xiao Y."/>
        </authorList>
    </citation>
    <scope>NUCLEOTIDE SEQUENCE [LARGE SCALE GENOMIC DNA]</scope>
    <source>
        <strain evidence="8 9">36-1</strain>
    </source>
</reference>
<comment type="subcellular location">
    <subcellularLocation>
        <location evidence="1">Membrane</location>
        <topology evidence="1">Multi-pass membrane protein</topology>
    </subcellularLocation>
</comment>
<dbReference type="GO" id="GO:0016020">
    <property type="term" value="C:membrane"/>
    <property type="evidence" value="ECO:0007669"/>
    <property type="project" value="UniProtKB-SubCell"/>
</dbReference>
<evidence type="ECO:0000259" key="7">
    <source>
        <dbReference type="PROSITE" id="PS50850"/>
    </source>
</evidence>
<feature type="transmembrane region" description="Helical" evidence="6">
    <location>
        <begin position="480"/>
        <end position="503"/>
    </location>
</feature>
<dbReference type="PANTHER" id="PTHR23502:SF163">
    <property type="entry name" value="MAJOR FACILITATOR SUPERFAMILY (MFS) PROFILE DOMAIN-CONTAINING PROTEIN"/>
    <property type="match status" value="1"/>
</dbReference>
<feature type="transmembrane region" description="Helical" evidence="6">
    <location>
        <begin position="362"/>
        <end position="387"/>
    </location>
</feature>
<dbReference type="Pfam" id="PF07690">
    <property type="entry name" value="MFS_1"/>
    <property type="match status" value="1"/>
</dbReference>
<evidence type="ECO:0000256" key="4">
    <source>
        <dbReference type="ARBA" id="ARBA00023136"/>
    </source>
</evidence>
<dbReference type="InterPro" id="IPR020846">
    <property type="entry name" value="MFS_dom"/>
</dbReference>
<comment type="caution">
    <text evidence="8">The sequence shown here is derived from an EMBL/GenBank/DDBJ whole genome shotgun (WGS) entry which is preliminary data.</text>
</comment>
<dbReference type="InterPro" id="IPR036259">
    <property type="entry name" value="MFS_trans_sf"/>
</dbReference>
<evidence type="ECO:0000256" key="5">
    <source>
        <dbReference type="SAM" id="MobiDB-lite"/>
    </source>
</evidence>
<organism evidence="8 9">
    <name type="scientific">Purpureocillium lilacinum</name>
    <name type="common">Paecilomyces lilacinus</name>
    <dbReference type="NCBI Taxonomy" id="33203"/>
    <lineage>
        <taxon>Eukaryota</taxon>
        <taxon>Fungi</taxon>
        <taxon>Dikarya</taxon>
        <taxon>Ascomycota</taxon>
        <taxon>Pezizomycotina</taxon>
        <taxon>Sordariomycetes</taxon>
        <taxon>Hypocreomycetidae</taxon>
        <taxon>Hypocreales</taxon>
        <taxon>Ophiocordycipitaceae</taxon>
        <taxon>Purpureocillium</taxon>
    </lineage>
</organism>
<dbReference type="AlphaFoldDB" id="A0A2U3DSG9"/>
<dbReference type="Proteomes" id="UP000245956">
    <property type="component" value="Unassembled WGS sequence"/>
</dbReference>
<feature type="region of interest" description="Disordered" evidence="5">
    <location>
        <begin position="47"/>
        <end position="68"/>
    </location>
</feature>
<dbReference type="GO" id="GO:0022857">
    <property type="term" value="F:transmembrane transporter activity"/>
    <property type="evidence" value="ECO:0007669"/>
    <property type="project" value="InterPro"/>
</dbReference>